<name>A0A2C6BIF0_FUSNP</name>
<evidence type="ECO:0008006" key="7">
    <source>
        <dbReference type="Google" id="ProtNLM"/>
    </source>
</evidence>
<dbReference type="Proteomes" id="UP000223525">
    <property type="component" value="Unassembled WGS sequence"/>
</dbReference>
<reference evidence="2 6" key="2">
    <citation type="submission" date="2017-06" db="EMBL/GenBank/DDBJ databases">
        <title>Draft genome sequence of Fusobacterium nucleatum subsp. polymorphum KCOM 1271 (=ChDC F305).</title>
        <authorList>
            <person name="Kook J.-K."/>
            <person name="Park S.-N."/>
            <person name="Lim Y.K."/>
            <person name="Roh H."/>
        </authorList>
    </citation>
    <scope>NUCLEOTIDE SEQUENCE [LARGE SCALE GENOMIC DNA]</scope>
    <source>
        <strain evidence="2">KCOM 1271</strain>
        <strain evidence="6">KCOM 1271 (ChDC F305)</strain>
    </source>
</reference>
<reference evidence="1 5" key="1">
    <citation type="submission" date="2017-06" db="EMBL/GenBank/DDBJ databases">
        <title>Draft genome sequence of Fusobacterium nucleatum subsp. polymorphum KCOM 1248 (=ChDC F113).</title>
        <authorList>
            <person name="Kook J.-K."/>
            <person name="Park S.-N."/>
            <person name="Lim Y.K."/>
            <person name="Roh H."/>
        </authorList>
    </citation>
    <scope>NUCLEOTIDE SEQUENCE [LARGE SCALE GENOMIC DNA]</scope>
    <source>
        <strain evidence="1">KCOM 1248</strain>
        <strain evidence="5">KCOM 1248 (ChDC F113)</strain>
    </source>
</reference>
<evidence type="ECO:0000313" key="4">
    <source>
        <dbReference type="Proteomes" id="UP000221852"/>
    </source>
</evidence>
<reference evidence="3 4" key="3">
    <citation type="submission" date="2017-06" db="EMBL/GenBank/DDBJ databases">
        <title>Draft genome sequence of Fusobacterium nucleatum subsp. polymorphum KCOM 1330 (=ChDC F330).</title>
        <authorList>
            <person name="Kook J.-K."/>
            <person name="Park S.-N."/>
            <person name="Lim Y.K."/>
            <person name="Roh H."/>
        </authorList>
    </citation>
    <scope>NUCLEOTIDE SEQUENCE [LARGE SCALE GENOMIC DNA]</scope>
    <source>
        <strain evidence="3">KCOM 1330</strain>
        <strain evidence="4">KCOM 1330 (ChDC F330)</strain>
    </source>
</reference>
<evidence type="ECO:0000313" key="5">
    <source>
        <dbReference type="Proteomes" id="UP000223525"/>
    </source>
</evidence>
<dbReference type="Proteomes" id="UP000221852">
    <property type="component" value="Unassembled WGS sequence"/>
</dbReference>
<dbReference type="AlphaFoldDB" id="A0A2C6BIF0"/>
<comment type="caution">
    <text evidence="2">The sequence shown here is derived from an EMBL/GenBank/DDBJ whole genome shotgun (WGS) entry which is preliminary data.</text>
</comment>
<evidence type="ECO:0000313" key="6">
    <source>
        <dbReference type="Proteomes" id="UP000224182"/>
    </source>
</evidence>
<sequence length="174" mass="20672">MVNNKYFCYFVEGDNEKKIVNELKGKYLESGVINKFNILQETISNHILRKFSRQKKNISIIVYDYDVFEKIGINIEKLEKKLKENIKILSSISQIVIIEQNKNLEDELKRATSVKEIREILNSKSNKDWKRDMLNTINLLEKLEKKNFQISKFWINNSQILKLANNSYIIRINI</sequence>
<dbReference type="EMBL" id="NIRK01000001">
    <property type="protein sequence ID" value="PHH99662.1"/>
    <property type="molecule type" value="Genomic_DNA"/>
</dbReference>
<dbReference type="EMBL" id="NIRN01000002">
    <property type="protein sequence ID" value="PHI04001.1"/>
    <property type="molecule type" value="Genomic_DNA"/>
</dbReference>
<dbReference type="EMBL" id="NIRQ01000001">
    <property type="protein sequence ID" value="PHI13390.1"/>
    <property type="molecule type" value="Genomic_DNA"/>
</dbReference>
<organism evidence="2 6">
    <name type="scientific">Fusobacterium nucleatum subsp. polymorphum</name>
    <name type="common">Fusobacterium polymorphum</name>
    <dbReference type="NCBI Taxonomy" id="76857"/>
    <lineage>
        <taxon>Bacteria</taxon>
        <taxon>Fusobacteriati</taxon>
        <taxon>Fusobacteriota</taxon>
        <taxon>Fusobacteriia</taxon>
        <taxon>Fusobacteriales</taxon>
        <taxon>Fusobacteriaceae</taxon>
        <taxon>Fusobacterium</taxon>
    </lineage>
</organism>
<accession>A0A2C6BIF0</accession>
<protein>
    <recommendedName>
        <fullName evidence="7">DUF4435 domain-containing protein</fullName>
    </recommendedName>
</protein>
<dbReference type="RefSeq" id="WP_098975380.1">
    <property type="nucleotide sequence ID" value="NZ_CP077110.1"/>
</dbReference>
<evidence type="ECO:0000313" key="3">
    <source>
        <dbReference type="EMBL" id="PHI13390.1"/>
    </source>
</evidence>
<evidence type="ECO:0000313" key="1">
    <source>
        <dbReference type="EMBL" id="PHH99662.1"/>
    </source>
</evidence>
<evidence type="ECO:0000313" key="2">
    <source>
        <dbReference type="EMBL" id="PHI04001.1"/>
    </source>
</evidence>
<dbReference type="Proteomes" id="UP000224182">
    <property type="component" value="Unassembled WGS sequence"/>
</dbReference>
<gene>
    <name evidence="1" type="ORF">CA836_08315</name>
    <name evidence="2" type="ORF">CBG54_13660</name>
    <name evidence="3" type="ORF">CBG59_06650</name>
</gene>
<proteinExistence type="predicted"/>